<evidence type="ECO:0000256" key="4">
    <source>
        <dbReference type="ARBA" id="ARBA00022692"/>
    </source>
</evidence>
<organism evidence="14 15">
    <name type="scientific">Mesohalobacter halotolerans</name>
    <dbReference type="NCBI Taxonomy" id="1883405"/>
    <lineage>
        <taxon>Bacteria</taxon>
        <taxon>Pseudomonadati</taxon>
        <taxon>Bacteroidota</taxon>
        <taxon>Flavobacteriia</taxon>
        <taxon>Flavobacteriales</taxon>
        <taxon>Flavobacteriaceae</taxon>
        <taxon>Mesohalobacter</taxon>
    </lineage>
</organism>
<keyword evidence="8 14" id="KW-0675">Receptor</keyword>
<evidence type="ECO:0000313" key="14">
    <source>
        <dbReference type="EMBL" id="TKS56807.1"/>
    </source>
</evidence>
<feature type="domain" description="TonB-dependent receptor-like beta-barrel" evidence="12">
    <location>
        <begin position="333"/>
        <end position="776"/>
    </location>
</feature>
<dbReference type="SUPFAM" id="SSF56935">
    <property type="entry name" value="Porins"/>
    <property type="match status" value="1"/>
</dbReference>
<proteinExistence type="inferred from homology"/>
<evidence type="ECO:0000259" key="13">
    <source>
        <dbReference type="Pfam" id="PF07715"/>
    </source>
</evidence>
<accession>A0A4U5TRD4</accession>
<dbReference type="GO" id="GO:0015344">
    <property type="term" value="F:siderophore uptake transmembrane transporter activity"/>
    <property type="evidence" value="ECO:0007669"/>
    <property type="project" value="TreeGrafter"/>
</dbReference>
<evidence type="ECO:0000256" key="11">
    <source>
        <dbReference type="RuleBase" id="RU003357"/>
    </source>
</evidence>
<keyword evidence="5" id="KW-0732">Signal</keyword>
<evidence type="ECO:0000256" key="6">
    <source>
        <dbReference type="ARBA" id="ARBA00023077"/>
    </source>
</evidence>
<dbReference type="RefSeq" id="WP_138931909.1">
    <property type="nucleotide sequence ID" value="NZ_SWMU01000002.1"/>
</dbReference>
<evidence type="ECO:0000256" key="5">
    <source>
        <dbReference type="ARBA" id="ARBA00022729"/>
    </source>
</evidence>
<dbReference type="GO" id="GO:0044718">
    <property type="term" value="P:siderophore transmembrane transport"/>
    <property type="evidence" value="ECO:0007669"/>
    <property type="project" value="TreeGrafter"/>
</dbReference>
<evidence type="ECO:0000256" key="8">
    <source>
        <dbReference type="ARBA" id="ARBA00023170"/>
    </source>
</evidence>
<dbReference type="SUPFAM" id="SSF49464">
    <property type="entry name" value="Carboxypeptidase regulatory domain-like"/>
    <property type="match status" value="1"/>
</dbReference>
<reference evidence="14 15" key="1">
    <citation type="submission" date="2019-04" db="EMBL/GenBank/DDBJ databases">
        <title>Psychroflexus halotolerans sp. nov., isolated from a marine solar saltern.</title>
        <authorList>
            <person name="Feng X."/>
        </authorList>
    </citation>
    <scope>NUCLEOTIDE SEQUENCE [LARGE SCALE GENOMIC DNA]</scope>
    <source>
        <strain evidence="14 15">WDS2C27</strain>
    </source>
</reference>
<dbReference type="CDD" id="cd01347">
    <property type="entry name" value="ligand_gated_channel"/>
    <property type="match status" value="1"/>
</dbReference>
<dbReference type="GO" id="GO:0009279">
    <property type="term" value="C:cell outer membrane"/>
    <property type="evidence" value="ECO:0007669"/>
    <property type="project" value="UniProtKB-SubCell"/>
</dbReference>
<keyword evidence="9 10" id="KW-0998">Cell outer membrane</keyword>
<dbReference type="Pfam" id="PF07715">
    <property type="entry name" value="Plug"/>
    <property type="match status" value="1"/>
</dbReference>
<dbReference type="InterPro" id="IPR000531">
    <property type="entry name" value="Beta-barrel_TonB"/>
</dbReference>
<dbReference type="InterPro" id="IPR039426">
    <property type="entry name" value="TonB-dep_rcpt-like"/>
</dbReference>
<keyword evidence="15" id="KW-1185">Reference proteome</keyword>
<comment type="caution">
    <text evidence="14">The sequence shown here is derived from an EMBL/GenBank/DDBJ whole genome shotgun (WGS) entry which is preliminary data.</text>
</comment>
<evidence type="ECO:0000256" key="7">
    <source>
        <dbReference type="ARBA" id="ARBA00023136"/>
    </source>
</evidence>
<feature type="domain" description="TonB-dependent receptor plug" evidence="13">
    <location>
        <begin position="114"/>
        <end position="220"/>
    </location>
</feature>
<dbReference type="Pfam" id="PF13715">
    <property type="entry name" value="CarbopepD_reg_2"/>
    <property type="match status" value="1"/>
</dbReference>
<comment type="subcellular location">
    <subcellularLocation>
        <location evidence="1 10">Cell outer membrane</location>
        <topology evidence="1 10">Multi-pass membrane protein</topology>
    </subcellularLocation>
</comment>
<dbReference type="EMBL" id="SWMU01000002">
    <property type="protein sequence ID" value="TKS56807.1"/>
    <property type="molecule type" value="Genomic_DNA"/>
</dbReference>
<evidence type="ECO:0000259" key="12">
    <source>
        <dbReference type="Pfam" id="PF00593"/>
    </source>
</evidence>
<keyword evidence="3 10" id="KW-1134">Transmembrane beta strand</keyword>
<evidence type="ECO:0000313" key="15">
    <source>
        <dbReference type="Proteomes" id="UP000306552"/>
    </source>
</evidence>
<protein>
    <submittedName>
        <fullName evidence="14">TonB-dependent receptor</fullName>
    </submittedName>
</protein>
<keyword evidence="6 11" id="KW-0798">TonB box</keyword>
<evidence type="ECO:0000256" key="2">
    <source>
        <dbReference type="ARBA" id="ARBA00022448"/>
    </source>
</evidence>
<dbReference type="Pfam" id="PF00593">
    <property type="entry name" value="TonB_dep_Rec_b-barrel"/>
    <property type="match status" value="1"/>
</dbReference>
<name>A0A4U5TRD4_9FLAO</name>
<dbReference type="PROSITE" id="PS52016">
    <property type="entry name" value="TONB_DEPENDENT_REC_3"/>
    <property type="match status" value="1"/>
</dbReference>
<evidence type="ECO:0000256" key="3">
    <source>
        <dbReference type="ARBA" id="ARBA00022452"/>
    </source>
</evidence>
<dbReference type="OrthoDB" id="9764669at2"/>
<dbReference type="PANTHER" id="PTHR30069:SF29">
    <property type="entry name" value="HEMOGLOBIN AND HEMOGLOBIN-HAPTOGLOBIN-BINDING PROTEIN 1-RELATED"/>
    <property type="match status" value="1"/>
</dbReference>
<keyword evidence="7 10" id="KW-0472">Membrane</keyword>
<dbReference type="Gene3D" id="2.40.170.20">
    <property type="entry name" value="TonB-dependent receptor, beta-barrel domain"/>
    <property type="match status" value="1"/>
</dbReference>
<dbReference type="Proteomes" id="UP000306552">
    <property type="component" value="Unassembled WGS sequence"/>
</dbReference>
<dbReference type="InterPro" id="IPR037066">
    <property type="entry name" value="Plug_dom_sf"/>
</dbReference>
<dbReference type="InterPro" id="IPR012910">
    <property type="entry name" value="Plug_dom"/>
</dbReference>
<dbReference type="Gene3D" id="2.170.130.10">
    <property type="entry name" value="TonB-dependent receptor, plug domain"/>
    <property type="match status" value="1"/>
</dbReference>
<sequence>MKYRFMCCIYFGFIWISLSQTVSVFDHKTQKPLEGVSLISKNPKASATTNSEGKADISEFKGSKHIKVRLVGYTTMYLKYEKIVEKNFKISLNAFGFNLDEVVVSATRWQQSSSNVPSKIVSISSKDVKLQNPQTTADLLGISGKVFVQKSQQGGGSPMIRGFAANRLVYTVDGVRMNTAIFRGGNLQNVINLDPFAIENTEVLFGPGSVIYGSDAIGGVMSFQTLTPKLSTTKKPVFSGNAVTRFSSANTEQTGHLDVNLGWKKWAFATSFSSWDFDHLRQGSHGPEDYIKNIYPHRQNGTDVTIEQDDELLQIPSAYSQVNLMQKIRFKPNSNWNFEYGFHYSKTSTYGRYDRHNRTTNGNLRYAEWNYGPQQWLMNNLIITHGQANSFYEKVTLRLAQQSFEESRIDRNFNDNQRRTRRENVEAYSINLDFIKNIGKTHKLFYGVEYILNDVNSKGTQKNITNGIITDVADRYPQAKWNSLAVYVNDEWMLKDKLSLQVGLRYNHFGLEADFTKNLDFFPFNFSKAELNNGSLTGSLGAVYRPNPKMTIRANFGTAFRSPNVDDIGKVFDSEPGSVVLPNPNLDAEYAYNFDFGIAKVFGNRLKLDFTGFYTLLDNALVRRNFQLNGEDFIEYDGELSQIQAIQNAAEAYVYGIQFGLEAKLVDKLTLFTDLNYQIGEEELDDGSQGSARHAAPFFGISRLRYKFLNDFILELNAHYQGEQSFKDLAISERSKDEIYAKDDNGNNYAPAWYTLNLKAQYRFNNRIVLSGGIENFTDQRYRPYSSGISGPGINFVFALNFRF</sequence>
<dbReference type="InterPro" id="IPR008969">
    <property type="entry name" value="CarboxyPept-like_regulatory"/>
</dbReference>
<evidence type="ECO:0000256" key="9">
    <source>
        <dbReference type="ARBA" id="ARBA00023237"/>
    </source>
</evidence>
<keyword evidence="2 10" id="KW-0813">Transport</keyword>
<dbReference type="PANTHER" id="PTHR30069">
    <property type="entry name" value="TONB-DEPENDENT OUTER MEMBRANE RECEPTOR"/>
    <property type="match status" value="1"/>
</dbReference>
<comment type="similarity">
    <text evidence="10 11">Belongs to the TonB-dependent receptor family.</text>
</comment>
<evidence type="ECO:0000256" key="1">
    <source>
        <dbReference type="ARBA" id="ARBA00004571"/>
    </source>
</evidence>
<evidence type="ECO:0000256" key="10">
    <source>
        <dbReference type="PROSITE-ProRule" id="PRU01360"/>
    </source>
</evidence>
<dbReference type="AlphaFoldDB" id="A0A4U5TRD4"/>
<keyword evidence="4 10" id="KW-0812">Transmembrane</keyword>
<gene>
    <name evidence="14" type="ORF">FCN74_07215</name>
</gene>
<dbReference type="InterPro" id="IPR036942">
    <property type="entry name" value="Beta-barrel_TonB_sf"/>
</dbReference>